<dbReference type="PANTHER" id="PTHR33446">
    <property type="entry name" value="PROTEIN TONB-RELATED"/>
    <property type="match status" value="1"/>
</dbReference>
<evidence type="ECO:0000259" key="1">
    <source>
        <dbReference type="PROSITE" id="PS52015"/>
    </source>
</evidence>
<dbReference type="InterPro" id="IPR051045">
    <property type="entry name" value="TonB-dependent_transducer"/>
</dbReference>
<gene>
    <name evidence="2" type="ORF">ADIARSV_0659</name>
</gene>
<dbReference type="Proteomes" id="UP000014174">
    <property type="component" value="Unassembled WGS sequence"/>
</dbReference>
<dbReference type="SUPFAM" id="SSF74653">
    <property type="entry name" value="TolA/TonB C-terminal domain"/>
    <property type="match status" value="1"/>
</dbReference>
<protein>
    <submittedName>
        <fullName evidence="2">TonB</fullName>
    </submittedName>
</protein>
<dbReference type="SUPFAM" id="SSF82185">
    <property type="entry name" value="Histone H3 K4-specific methyltransferase SET7/9 N-terminal domain"/>
    <property type="match status" value="1"/>
</dbReference>
<dbReference type="STRING" id="1150600.ADIARSV_0659"/>
<dbReference type="PANTHER" id="PTHR33446:SF2">
    <property type="entry name" value="PROTEIN TONB"/>
    <property type="match status" value="1"/>
</dbReference>
<keyword evidence="3" id="KW-1185">Reference proteome</keyword>
<comment type="caution">
    <text evidence="2">The sequence shown here is derived from an EMBL/GenBank/DDBJ whole genome shotgun (WGS) entry which is preliminary data.</text>
</comment>
<dbReference type="eggNOG" id="COG0810">
    <property type="taxonomic scope" value="Bacteria"/>
</dbReference>
<dbReference type="GO" id="GO:0055085">
    <property type="term" value="P:transmembrane transport"/>
    <property type="evidence" value="ECO:0007669"/>
    <property type="project" value="InterPro"/>
</dbReference>
<reference evidence="2 3" key="1">
    <citation type="journal article" date="2013" name="Genome Announc.">
        <title>Draft Genome Sequence of Arcticibacter svalbardensis Strain MN12-7T, a Member of the Family Sphingobacteriaceae Isolated from an Arctic Soil Sample.</title>
        <authorList>
            <person name="Shivaji S."/>
            <person name="Ara S."/>
            <person name="Prasad S."/>
            <person name="Manasa B.P."/>
            <person name="Begum Z."/>
            <person name="Singh A."/>
            <person name="Kumar Pinnaka A."/>
        </authorList>
    </citation>
    <scope>NUCLEOTIDE SEQUENCE [LARGE SCALE GENOMIC DNA]</scope>
    <source>
        <strain evidence="2 3">MN12-7</strain>
    </source>
</reference>
<dbReference type="Gene3D" id="3.90.930.1">
    <property type="match status" value="1"/>
</dbReference>
<name>R9GWN9_9SPHI</name>
<dbReference type="Pfam" id="PF03544">
    <property type="entry name" value="TonB_C"/>
    <property type="match status" value="1"/>
</dbReference>
<accession>R9GWN9</accession>
<feature type="domain" description="TonB C-terminal" evidence="1">
    <location>
        <begin position="218"/>
        <end position="309"/>
    </location>
</feature>
<dbReference type="EMBL" id="AQPN01000023">
    <property type="protein sequence ID" value="EOR96146.1"/>
    <property type="molecule type" value="Genomic_DNA"/>
</dbReference>
<dbReference type="GO" id="GO:0031992">
    <property type="term" value="F:energy transducer activity"/>
    <property type="evidence" value="ECO:0007669"/>
    <property type="project" value="TreeGrafter"/>
</dbReference>
<dbReference type="Gene3D" id="3.30.1150.10">
    <property type="match status" value="1"/>
</dbReference>
<evidence type="ECO:0000313" key="3">
    <source>
        <dbReference type="Proteomes" id="UP000014174"/>
    </source>
</evidence>
<dbReference type="AlphaFoldDB" id="R9GWN9"/>
<dbReference type="GO" id="GO:0098797">
    <property type="term" value="C:plasma membrane protein complex"/>
    <property type="evidence" value="ECO:0007669"/>
    <property type="project" value="TreeGrafter"/>
</dbReference>
<proteinExistence type="predicted"/>
<dbReference type="InterPro" id="IPR037682">
    <property type="entry name" value="TonB_C"/>
</dbReference>
<evidence type="ECO:0000313" key="2">
    <source>
        <dbReference type="EMBL" id="EOR96146.1"/>
    </source>
</evidence>
<sequence>MACHAQNEKITYYINKKGQEVKHLDSAAFIRVIQVPDSGSANFSLYEYYPDKTKKTVGYVSQYQPKLIYQGELVSYYKNGKTNEIFNYVNGKLKGNSFEYYENGQLKQSGTYDEGANSKVPGSLTQVSFFKLIDYFDSTGVQMIKSGDGYLKQYNAKNFGDEGYYKNGLKNAEWKGRCSSGSYTENYAQGVFTEGVALWADGSEHKYDKVEAMPEYRGGMRSFYAYVGKNYVYPPLARKAGVQGRLLLSFVVQKDGSLTDIVLLKDIGLGTGEEALRLLRESPDWQPGLQHGMPVRVAYVLPIMLNLGR</sequence>
<dbReference type="PROSITE" id="PS52015">
    <property type="entry name" value="TONB_CTD"/>
    <property type="match status" value="1"/>
</dbReference>
<organism evidence="2 3">
    <name type="scientific">Arcticibacter svalbardensis MN12-7</name>
    <dbReference type="NCBI Taxonomy" id="1150600"/>
    <lineage>
        <taxon>Bacteria</taxon>
        <taxon>Pseudomonadati</taxon>
        <taxon>Bacteroidota</taxon>
        <taxon>Sphingobacteriia</taxon>
        <taxon>Sphingobacteriales</taxon>
        <taxon>Sphingobacteriaceae</taxon>
        <taxon>Arcticibacter</taxon>
    </lineage>
</organism>